<dbReference type="OrthoDB" id="2196371at2759"/>
<dbReference type="GeneID" id="36321268"/>
<protein>
    <submittedName>
        <fullName evidence="1">Transcription initiation factor tfiid subunit taf12</fullName>
    </submittedName>
</protein>
<dbReference type="AlphaFoldDB" id="A0A0F9YUB4"/>
<sequence>MTFEKEAYDLKEQFNNLIKLYKKHEKKKAERMQLSSDFYAQDEELKRKISLFYMEYRNFIKPRKNSLGTFKVDDYIAYKRMCKLEDKNLSDTTYKNNFSSDSTHSKVMSDDINTMGSLYHQKLYNNSYYRNTFSENPNLYTKDQRQVSGPFINTKDIYRPVEQSNFNTQSMYPHDMQFSRNSMFSVIQNKIPEQSFISHSKFNNRRIVNDKFDQPFSGNFNQAMSYKIQQPHVYPVNTFQKPIQHDTKTSFSSDIKSSSYSVESIKSPPNLGMHRSFKTPMFNSNYPFSSKNIVSPSHINNPNIVRSPNLQSKSPNMIYDSKQPTVTRLSYPRQTMPMMQTTGFYHQNSSDFVSNNSHMSTTHRPLSSTFYDKYVQNQVSINDIFQSKKAKTPEAKPIILNKCTLTNKKIDVLHSPAKFIEHKTIEKLTDKELSVEARNLLYEICDNFVEHIIVSTGNLADNNNKCDKDDLKMVLKMEFGIEF</sequence>
<keyword evidence="1" id="KW-0396">Initiation factor</keyword>
<dbReference type="Proteomes" id="UP000034350">
    <property type="component" value="Unassembled WGS sequence"/>
</dbReference>
<keyword evidence="1" id="KW-0648">Protein biosynthesis</keyword>
<proteinExistence type="predicted"/>
<dbReference type="OMA" id="DINTMGS"/>
<dbReference type="VEuPathDB" id="MicrosporidiaDB:G9O61_00g005150"/>
<dbReference type="EMBL" id="JPQZ01000007">
    <property type="protein sequence ID" value="KKO76047.1"/>
    <property type="molecule type" value="Genomic_DNA"/>
</dbReference>
<name>A0A0F9YUB4_9MICR</name>
<reference evidence="1 2" key="1">
    <citation type="journal article" date="2015" name="Environ. Microbiol.">
        <title>Genome analyses suggest the presence of polyploidy and recent human-driven expansions in eight global populations of the honeybee pathogen Nosema ceranae.</title>
        <authorList>
            <person name="Pelin A."/>
            <person name="Selman M."/>
            <person name="Aris-Brosou S."/>
            <person name="Farinelli L."/>
            <person name="Corradi N."/>
        </authorList>
    </citation>
    <scope>NUCLEOTIDE SEQUENCE [LARGE SCALE GENOMIC DNA]</scope>
    <source>
        <strain evidence="1 2">PA08 1199</strain>
    </source>
</reference>
<dbReference type="GO" id="GO:0003743">
    <property type="term" value="F:translation initiation factor activity"/>
    <property type="evidence" value="ECO:0007669"/>
    <property type="project" value="UniProtKB-KW"/>
</dbReference>
<dbReference type="VEuPathDB" id="MicrosporidiaDB:NCER_101342"/>
<gene>
    <name evidence="1" type="ORF">AAJ76_70008906</name>
</gene>
<accession>A0A0F9YUB4</accession>
<organism evidence="1 2">
    <name type="scientific">Vairimorpha ceranae</name>
    <dbReference type="NCBI Taxonomy" id="40302"/>
    <lineage>
        <taxon>Eukaryota</taxon>
        <taxon>Fungi</taxon>
        <taxon>Fungi incertae sedis</taxon>
        <taxon>Microsporidia</taxon>
        <taxon>Nosematidae</taxon>
        <taxon>Vairimorpha</taxon>
    </lineage>
</organism>
<keyword evidence="2" id="KW-1185">Reference proteome</keyword>
<comment type="caution">
    <text evidence="1">The sequence shown here is derived from an EMBL/GenBank/DDBJ whole genome shotgun (WGS) entry which is preliminary data.</text>
</comment>
<dbReference type="RefSeq" id="XP_024331789.1">
    <property type="nucleotide sequence ID" value="XM_024476315.1"/>
</dbReference>
<evidence type="ECO:0000313" key="1">
    <source>
        <dbReference type="EMBL" id="KKO76047.1"/>
    </source>
</evidence>
<evidence type="ECO:0000313" key="2">
    <source>
        <dbReference type="Proteomes" id="UP000034350"/>
    </source>
</evidence>
<dbReference type="VEuPathDB" id="MicrosporidiaDB:AAJ76_70008906"/>